<sequence length="120" mass="13612">MFPQSETVACEPEELFETISQALLSSVTVDRDCLSGWGGHHSMSFSMGFHLLYRKLLRRAVVEVGHGGNIVLLCSLILLSVIQVGNLPMHLPHTLQNYMGMFRYLFLCDRLLLHVFMFQA</sequence>
<gene>
    <name evidence="2" type="ORF">FPE_LOCUS11446</name>
</gene>
<keyword evidence="1" id="KW-0812">Transmembrane</keyword>
<name>A0AAD1Z9U3_9LAMI</name>
<feature type="transmembrane region" description="Helical" evidence="1">
    <location>
        <begin position="60"/>
        <end position="81"/>
    </location>
</feature>
<keyword evidence="1" id="KW-0472">Membrane</keyword>
<dbReference type="EMBL" id="OU503041">
    <property type="protein sequence ID" value="CAI9764016.1"/>
    <property type="molecule type" value="Genomic_DNA"/>
</dbReference>
<feature type="transmembrane region" description="Helical" evidence="1">
    <location>
        <begin position="101"/>
        <end position="118"/>
    </location>
</feature>
<proteinExistence type="predicted"/>
<dbReference type="Proteomes" id="UP000834106">
    <property type="component" value="Chromosome 6"/>
</dbReference>
<evidence type="ECO:0000256" key="1">
    <source>
        <dbReference type="SAM" id="Phobius"/>
    </source>
</evidence>
<organism evidence="2 3">
    <name type="scientific">Fraxinus pennsylvanica</name>
    <dbReference type="NCBI Taxonomy" id="56036"/>
    <lineage>
        <taxon>Eukaryota</taxon>
        <taxon>Viridiplantae</taxon>
        <taxon>Streptophyta</taxon>
        <taxon>Embryophyta</taxon>
        <taxon>Tracheophyta</taxon>
        <taxon>Spermatophyta</taxon>
        <taxon>Magnoliopsida</taxon>
        <taxon>eudicotyledons</taxon>
        <taxon>Gunneridae</taxon>
        <taxon>Pentapetalae</taxon>
        <taxon>asterids</taxon>
        <taxon>lamiids</taxon>
        <taxon>Lamiales</taxon>
        <taxon>Oleaceae</taxon>
        <taxon>Oleeae</taxon>
        <taxon>Fraxinus</taxon>
    </lineage>
</organism>
<keyword evidence="1" id="KW-1133">Transmembrane helix</keyword>
<keyword evidence="3" id="KW-1185">Reference proteome</keyword>
<evidence type="ECO:0000313" key="2">
    <source>
        <dbReference type="EMBL" id="CAI9764016.1"/>
    </source>
</evidence>
<reference evidence="2" key="1">
    <citation type="submission" date="2023-05" db="EMBL/GenBank/DDBJ databases">
        <authorList>
            <person name="Huff M."/>
        </authorList>
    </citation>
    <scope>NUCLEOTIDE SEQUENCE</scope>
</reference>
<protein>
    <submittedName>
        <fullName evidence="2">Uncharacterized protein</fullName>
    </submittedName>
</protein>
<accession>A0AAD1Z9U3</accession>
<evidence type="ECO:0000313" key="3">
    <source>
        <dbReference type="Proteomes" id="UP000834106"/>
    </source>
</evidence>
<dbReference type="AlphaFoldDB" id="A0AAD1Z9U3"/>